<feature type="transmembrane region" description="Helical" evidence="7">
    <location>
        <begin position="247"/>
        <end position="271"/>
    </location>
</feature>
<proteinExistence type="predicted"/>
<dbReference type="AlphaFoldDB" id="A0A846RSN6"/>
<dbReference type="PANTHER" id="PTHR33885:SF3">
    <property type="entry name" value="PHAGE SHOCK PROTEIN C"/>
    <property type="match status" value="1"/>
</dbReference>
<feature type="region of interest" description="Disordered" evidence="6">
    <location>
        <begin position="179"/>
        <end position="199"/>
    </location>
</feature>
<feature type="transmembrane region" description="Helical" evidence="7">
    <location>
        <begin position="115"/>
        <end position="136"/>
    </location>
</feature>
<dbReference type="Pfam" id="PF04024">
    <property type="entry name" value="PspC"/>
    <property type="match status" value="1"/>
</dbReference>
<keyword evidence="2" id="KW-1003">Cell membrane</keyword>
<evidence type="ECO:0000256" key="5">
    <source>
        <dbReference type="ARBA" id="ARBA00023136"/>
    </source>
</evidence>
<comment type="subcellular location">
    <subcellularLocation>
        <location evidence="1">Cell membrane</location>
        <topology evidence="1">Single-pass membrane protein</topology>
    </subcellularLocation>
</comment>
<gene>
    <name evidence="9" type="ORF">BJ994_002263</name>
</gene>
<protein>
    <submittedName>
        <fullName evidence="9">Phage shock protein PspC (Stress-responsive transcriptional regulator)</fullName>
    </submittedName>
</protein>
<keyword evidence="3 7" id="KW-0812">Transmembrane</keyword>
<dbReference type="InterPro" id="IPR052027">
    <property type="entry name" value="PspC"/>
</dbReference>
<feature type="transmembrane region" description="Helical" evidence="7">
    <location>
        <begin position="277"/>
        <end position="297"/>
    </location>
</feature>
<dbReference type="Proteomes" id="UP000547458">
    <property type="component" value="Unassembled WGS sequence"/>
</dbReference>
<evidence type="ECO:0000313" key="9">
    <source>
        <dbReference type="EMBL" id="NJC23187.1"/>
    </source>
</evidence>
<sequence length="461" mass="47370">MNSHQDPPSTPEEPADRSAASGESPSTEPTPTAPNRPSGAGGFFGWLRSLNLVRGQDRWIGGVASGIAARTGLDPILVRGLFVVLAIFGGIGLLAYGLAWALLPEPDGRIHAESAARGSWTSGMTGAMVVSILGLWRPNVPFFGSTGGFGGFLWSLFWIGVAVFIVYWISNSANRKKADAGAPADAGTPVPADGHTAHTMPLTVETPRDQTAQYAPHTFHPRPSIPPVIKPQKAPKPVVPGPSGADVAVFLGGAVLLAGLVLALDYLGLLSLGGDRFTVAVATGSVVIGLGVVLMGMRGQTSGVLGFLAAVGLIASIVSAAVPSTGNWVLATQGQWSTTSADPAEEGYTIVAGQGRLDLTDLADITEDVVIPVNAAAGNVGILVPEDVPVDVRSMVALSSTELVTASDTTTLGGIWQPGTLHLNEGAEGPRIILDVRGVVSHVTVATTEAALEDTESGQER</sequence>
<evidence type="ECO:0000256" key="3">
    <source>
        <dbReference type="ARBA" id="ARBA00022692"/>
    </source>
</evidence>
<feature type="transmembrane region" description="Helical" evidence="7">
    <location>
        <begin position="148"/>
        <end position="169"/>
    </location>
</feature>
<dbReference type="PANTHER" id="PTHR33885">
    <property type="entry name" value="PHAGE SHOCK PROTEIN C"/>
    <property type="match status" value="1"/>
</dbReference>
<dbReference type="InterPro" id="IPR007168">
    <property type="entry name" value="Phageshock_PspC_N"/>
</dbReference>
<evidence type="ECO:0000256" key="6">
    <source>
        <dbReference type="SAM" id="MobiDB-lite"/>
    </source>
</evidence>
<evidence type="ECO:0000256" key="4">
    <source>
        <dbReference type="ARBA" id="ARBA00022989"/>
    </source>
</evidence>
<evidence type="ECO:0000256" key="7">
    <source>
        <dbReference type="SAM" id="Phobius"/>
    </source>
</evidence>
<keyword evidence="10" id="KW-1185">Reference proteome</keyword>
<evidence type="ECO:0000256" key="2">
    <source>
        <dbReference type="ARBA" id="ARBA00022475"/>
    </source>
</evidence>
<feature type="region of interest" description="Disordered" evidence="6">
    <location>
        <begin position="1"/>
        <end position="38"/>
    </location>
</feature>
<dbReference type="RefSeq" id="WP_167994221.1">
    <property type="nucleotide sequence ID" value="NZ_JAATJL010000001.1"/>
</dbReference>
<dbReference type="EMBL" id="JAATJL010000001">
    <property type="protein sequence ID" value="NJC23187.1"/>
    <property type="molecule type" value="Genomic_DNA"/>
</dbReference>
<evidence type="ECO:0000259" key="8">
    <source>
        <dbReference type="Pfam" id="PF04024"/>
    </source>
</evidence>
<reference evidence="9 10" key="1">
    <citation type="submission" date="2020-03" db="EMBL/GenBank/DDBJ databases">
        <title>Sequencing the genomes of 1000 actinobacteria strains.</title>
        <authorList>
            <person name="Klenk H.-P."/>
        </authorList>
    </citation>
    <scope>NUCLEOTIDE SEQUENCE [LARGE SCALE GENOMIC DNA]</scope>
    <source>
        <strain evidence="9 10">DSM 16403</strain>
    </source>
</reference>
<feature type="transmembrane region" description="Helical" evidence="7">
    <location>
        <begin position="81"/>
        <end position="103"/>
    </location>
</feature>
<feature type="domain" description="Phage shock protein PspC N-terminal" evidence="8">
    <location>
        <begin position="52"/>
        <end position="105"/>
    </location>
</feature>
<accession>A0A846RSN6</accession>
<name>A0A846RSN6_9MICC</name>
<keyword evidence="5 7" id="KW-0472">Membrane</keyword>
<comment type="caution">
    <text evidence="9">The sequence shown here is derived from an EMBL/GenBank/DDBJ whole genome shotgun (WGS) entry which is preliminary data.</text>
</comment>
<evidence type="ECO:0000256" key="1">
    <source>
        <dbReference type="ARBA" id="ARBA00004162"/>
    </source>
</evidence>
<feature type="transmembrane region" description="Helical" evidence="7">
    <location>
        <begin position="304"/>
        <end position="322"/>
    </location>
</feature>
<dbReference type="GO" id="GO:0005886">
    <property type="term" value="C:plasma membrane"/>
    <property type="evidence" value="ECO:0007669"/>
    <property type="project" value="UniProtKB-SubCell"/>
</dbReference>
<organism evidence="9 10">
    <name type="scientific">Arthrobacter pigmenti</name>
    <dbReference type="NCBI Taxonomy" id="271432"/>
    <lineage>
        <taxon>Bacteria</taxon>
        <taxon>Bacillati</taxon>
        <taxon>Actinomycetota</taxon>
        <taxon>Actinomycetes</taxon>
        <taxon>Micrococcales</taxon>
        <taxon>Micrococcaceae</taxon>
        <taxon>Arthrobacter</taxon>
    </lineage>
</organism>
<keyword evidence="4 7" id="KW-1133">Transmembrane helix</keyword>
<feature type="compositionally biased region" description="Low complexity" evidence="6">
    <location>
        <begin position="180"/>
        <end position="194"/>
    </location>
</feature>
<evidence type="ECO:0000313" key="10">
    <source>
        <dbReference type="Proteomes" id="UP000547458"/>
    </source>
</evidence>